<evidence type="ECO:0000313" key="1">
    <source>
        <dbReference type="EMBL" id="PIO16121.1"/>
    </source>
</evidence>
<reference evidence="1" key="1">
    <citation type="submission" date="2017-08" db="EMBL/GenBank/DDBJ databases">
        <title>Assembly of the North American Bullfrog Genome.</title>
        <authorList>
            <person name="Warren R.L."/>
            <person name="Vandervalk B.P."/>
            <person name="Kucuk E."/>
            <person name="Birol I."/>
            <person name="Helbing C."/>
            <person name="Pandoh P."/>
            <person name="Behsaz B."/>
            <person name="Mohamadi H."/>
            <person name="Chu J."/>
            <person name="Jackman S."/>
            <person name="Hammond S.A."/>
            <person name="Veldhoen N."/>
            <person name="Kirk H."/>
            <person name="Zhao Y."/>
            <person name="Coope R."/>
            <person name="Pleasance S."/>
            <person name="Moore R."/>
            <person name="Holt R."/>
        </authorList>
    </citation>
    <scope>NUCLEOTIDE SEQUENCE</scope>
    <source>
        <strain evidence="1">Bruno</strain>
        <tissue evidence="1">Liver</tissue>
    </source>
</reference>
<dbReference type="AlphaFoldDB" id="A0A2G9QLZ8"/>
<sequence>MPSPSLFYAFFTVKKAECSMVASTSQEQTLISDQVQEESDCGQLTQEVSLEPWYLTPGPSTDIAIVVIKSPDASHSEGQSEPEEEEIIPEPLVCASKYSWNLASNVMIFYDVLLTE</sequence>
<accession>A0A2G9QLZ8</accession>
<proteinExistence type="predicted"/>
<gene>
    <name evidence="1" type="ORF">AB205_0151270</name>
</gene>
<protein>
    <submittedName>
        <fullName evidence="1">Uncharacterized protein</fullName>
    </submittedName>
</protein>
<organism evidence="1">
    <name type="scientific">Aquarana catesbeiana</name>
    <name type="common">American bullfrog</name>
    <name type="synonym">Rana catesbeiana</name>
    <dbReference type="NCBI Taxonomy" id="8400"/>
    <lineage>
        <taxon>Eukaryota</taxon>
        <taxon>Metazoa</taxon>
        <taxon>Chordata</taxon>
        <taxon>Craniata</taxon>
        <taxon>Vertebrata</taxon>
        <taxon>Euteleostomi</taxon>
        <taxon>Amphibia</taxon>
        <taxon>Batrachia</taxon>
        <taxon>Anura</taxon>
        <taxon>Neobatrachia</taxon>
        <taxon>Ranoidea</taxon>
        <taxon>Ranidae</taxon>
        <taxon>Aquarana</taxon>
    </lineage>
</organism>
<dbReference type="EMBL" id="KV969743">
    <property type="protein sequence ID" value="PIO16121.1"/>
    <property type="molecule type" value="Genomic_DNA"/>
</dbReference>
<name>A0A2G9QLZ8_AQUCT</name>